<name>A0A484H822_9ZZZZ</name>
<dbReference type="EMBL" id="LR026963">
    <property type="protein sequence ID" value="VBB69751.1"/>
    <property type="molecule type" value="Genomic_DNA"/>
</dbReference>
<evidence type="ECO:0000313" key="1">
    <source>
        <dbReference type="EMBL" id="VBB69751.1"/>
    </source>
</evidence>
<gene>
    <name evidence="1" type="ORF">RIEGSTA812A_PEG_1224</name>
</gene>
<protein>
    <submittedName>
        <fullName evidence="1">Uncharacterized protein</fullName>
    </submittedName>
</protein>
<dbReference type="AlphaFoldDB" id="A0A484H822"/>
<sequence length="65" mass="7407">MVLDQHYSSAAGWLIAERGCAAWELKTQMTTTGDFFLSGVEKNLAEEYLHRDQQESGVCKSKRRK</sequence>
<reference evidence="1" key="1">
    <citation type="submission" date="2018-10" db="EMBL/GenBank/DDBJ databases">
        <authorList>
            <person name="Gruber-Vodicka H."/>
            <person name="Jaeckle O."/>
        </authorList>
    </citation>
    <scope>NUCLEOTIDE SEQUENCE</scope>
</reference>
<proteinExistence type="predicted"/>
<accession>A0A484H822</accession>
<organism evidence="1">
    <name type="scientific">invertebrate metagenome</name>
    <dbReference type="NCBI Taxonomy" id="1711999"/>
    <lineage>
        <taxon>unclassified sequences</taxon>
        <taxon>metagenomes</taxon>
        <taxon>organismal metagenomes</taxon>
    </lineage>
</organism>